<dbReference type="GO" id="GO:0003682">
    <property type="term" value="F:chromatin binding"/>
    <property type="evidence" value="ECO:0007669"/>
    <property type="project" value="TreeGrafter"/>
</dbReference>
<evidence type="ECO:0000313" key="3">
    <source>
        <dbReference type="EMBL" id="GFY51337.1"/>
    </source>
</evidence>
<proteinExistence type="predicted"/>
<name>A0A8X6XCP7_9ARAC</name>
<dbReference type="AlphaFoldDB" id="A0A8X6XCP7"/>
<protein>
    <submittedName>
        <fullName evidence="3">DDE_Tnp_IS1595 domain-containing protein</fullName>
    </submittedName>
</protein>
<dbReference type="PANTHER" id="PTHR15863:SF2">
    <property type="entry name" value="MRN COMPLEX-INTERACTING PROTEIN"/>
    <property type="match status" value="1"/>
</dbReference>
<gene>
    <name evidence="3" type="primary">AVEN_236481_1</name>
    <name evidence="3" type="ORF">TNIN_330541</name>
</gene>
<dbReference type="InterPro" id="IPR032739">
    <property type="entry name" value="MRNIP"/>
</dbReference>
<feature type="region of interest" description="Disordered" evidence="1">
    <location>
        <begin position="500"/>
        <end position="526"/>
    </location>
</feature>
<comment type="caution">
    <text evidence="3">The sequence shown here is derived from an EMBL/GenBank/DDBJ whole genome shotgun (WGS) entry which is preliminary data.</text>
</comment>
<dbReference type="OrthoDB" id="6435928at2759"/>
<organism evidence="3 4">
    <name type="scientific">Trichonephila inaurata madagascariensis</name>
    <dbReference type="NCBI Taxonomy" id="2747483"/>
    <lineage>
        <taxon>Eukaryota</taxon>
        <taxon>Metazoa</taxon>
        <taxon>Ecdysozoa</taxon>
        <taxon>Arthropoda</taxon>
        <taxon>Chelicerata</taxon>
        <taxon>Arachnida</taxon>
        <taxon>Araneae</taxon>
        <taxon>Araneomorphae</taxon>
        <taxon>Entelegynae</taxon>
        <taxon>Araneoidea</taxon>
        <taxon>Nephilidae</taxon>
        <taxon>Trichonephila</taxon>
        <taxon>Trichonephila inaurata</taxon>
    </lineage>
</organism>
<dbReference type="EMBL" id="BMAV01008026">
    <property type="protein sequence ID" value="GFY51337.1"/>
    <property type="molecule type" value="Genomic_DNA"/>
</dbReference>
<sequence>MASINSVVSKYQAILTPKLNFSFSGGRRTLGREGIPNRLFCILLCQNKNLFVDFLKEAGLILSQVLCEKCDVPMNFTHKRSISDGFCWVCKNRCNKICGRSKTIRIFSWFHFSKLKMEEIFLLTYEFVRGTETKEIAMEYDFSSSTLCTWWMFVSEIIFDYVKQTSQKIGGAEKVIEIDVYEFGNNLVFGGLERETKKLVLVQIPNGKEETIINTIKEWIEPGTSVYLGFKIKDVWLGEEACEHLRVEYKISVIDSERKDTNSILCVWGHVKSLLSDLNHRMDIKLCLAKYLFEKSCKEKGVDSFIQFLEIIRNINWKQRPPLHMPQEFQILRCYACEKFQVHHVKKAKNWQCKVCGEKQSLKKAFFIGSSRDCRLHVQQWNFKSGQQKMNNEFEQNNHNQYNACLEEDFSSGELYKGEDFDPTNIGDFLEENLRISENCLEISENAFDDDFPNKKQRCESYLESNIGENTSPLSFLLSCKELQVQEEIVETVAIFKDSKDENSTDPFDETSKESHSLTDNPGISSNLNCINSRAESTQYELKASVLSEARKRKTSLS</sequence>
<dbReference type="InterPro" id="IPR049472">
    <property type="entry name" value="MRNIP_N"/>
</dbReference>
<dbReference type="PANTHER" id="PTHR15863">
    <property type="entry name" value="MRN COMPLEX-INTERACTING PROTEIN"/>
    <property type="match status" value="1"/>
</dbReference>
<dbReference type="Proteomes" id="UP000886998">
    <property type="component" value="Unassembled WGS sequence"/>
</dbReference>
<reference evidence="3" key="1">
    <citation type="submission" date="2020-08" db="EMBL/GenBank/DDBJ databases">
        <title>Multicomponent nature underlies the extraordinary mechanical properties of spider dragline silk.</title>
        <authorList>
            <person name="Kono N."/>
            <person name="Nakamura H."/>
            <person name="Mori M."/>
            <person name="Yoshida Y."/>
            <person name="Ohtoshi R."/>
            <person name="Malay A.D."/>
            <person name="Moran D.A.P."/>
            <person name="Tomita M."/>
            <person name="Numata K."/>
            <person name="Arakawa K."/>
        </authorList>
    </citation>
    <scope>NUCLEOTIDE SEQUENCE</scope>
</reference>
<dbReference type="Pfam" id="PF15749">
    <property type="entry name" value="MRNIP"/>
    <property type="match status" value="1"/>
</dbReference>
<evidence type="ECO:0000259" key="2">
    <source>
        <dbReference type="Pfam" id="PF15749"/>
    </source>
</evidence>
<accession>A0A8X6XCP7</accession>
<feature type="domain" description="MRN complex-interacting protein N-terminal" evidence="2">
    <location>
        <begin position="331"/>
        <end position="403"/>
    </location>
</feature>
<evidence type="ECO:0000256" key="1">
    <source>
        <dbReference type="SAM" id="MobiDB-lite"/>
    </source>
</evidence>
<keyword evidence="4" id="KW-1185">Reference proteome</keyword>
<evidence type="ECO:0000313" key="4">
    <source>
        <dbReference type="Proteomes" id="UP000886998"/>
    </source>
</evidence>
<dbReference type="GO" id="GO:0007095">
    <property type="term" value="P:mitotic G2 DNA damage checkpoint signaling"/>
    <property type="evidence" value="ECO:0007669"/>
    <property type="project" value="TreeGrafter"/>
</dbReference>
<dbReference type="GO" id="GO:0005634">
    <property type="term" value="C:nucleus"/>
    <property type="evidence" value="ECO:0007669"/>
    <property type="project" value="TreeGrafter"/>
</dbReference>